<dbReference type="GO" id="GO:0005634">
    <property type="term" value="C:nucleus"/>
    <property type="evidence" value="ECO:0007669"/>
    <property type="project" value="UniProtKB-SubCell"/>
</dbReference>
<sequence>MSEVQQKKSPTHPSARKSDRVHHQQDVDWDSEEDEGASGFSEMDALREMLARKLELGSASGHERVLEELTLGGVAKHILAGKCKNIVCMVGAGISTAAGIPDFRSPGTGLYDNLQKYNLPHPQAVFDIGYFRENPEPFFALAKELYPGQFKPTVSHYFIRLLKDKECLLRCYTQNIDTLERVAGLENNELVEAHGTFHTSHCLGCRHEYCLSWMKEQIFSDKVPRCEKCKSVVKPDIVFFGEALPEKFFTCVQSDFPKCDLLIIMGTSLVVQPFASLTSRVPDSTPRLLINLEKSGQCDPMLAALGLGSGFDFDSDDAYRDVAWLGTCDDGCLEFAELLGWKDELNALVKAEHTRIEAESGTTGDTVGAGVGVSTEGGAAGDGAGASTEGDTTGPGTGASPEPTSSPSKI</sequence>
<dbReference type="PANTHER" id="PTHR11085">
    <property type="entry name" value="NAD-DEPENDENT PROTEIN DEACYLASE SIRTUIN-5, MITOCHONDRIAL-RELATED"/>
    <property type="match status" value="1"/>
</dbReference>
<reference evidence="20" key="1">
    <citation type="submission" date="2025-08" db="UniProtKB">
        <authorList>
            <consortium name="RefSeq"/>
        </authorList>
    </citation>
    <scope>IDENTIFICATION</scope>
    <source>
        <tissue evidence="20">Sperm</tissue>
    </source>
</reference>
<dbReference type="GO" id="GO:0051239">
    <property type="term" value="P:regulation of multicellular organismal process"/>
    <property type="evidence" value="ECO:0007669"/>
    <property type="project" value="UniProtKB-ARBA"/>
</dbReference>
<protein>
    <recommendedName>
        <fullName evidence="10">NAD-dependent protein deacetylase sirtuin-2</fullName>
        <ecNumber evidence="4">2.3.1.286</ecNumber>
    </recommendedName>
    <alternativeName>
        <fullName evidence="12">NAD-dependent protein defatty-acylase sirtuin-2</fullName>
    </alternativeName>
    <alternativeName>
        <fullName evidence="13">Regulatory protein SIR2 homolog 2</fullName>
    </alternativeName>
    <alternativeName>
        <fullName evidence="11">SIR2-like protein 2</fullName>
    </alternativeName>
</protein>
<feature type="region of interest" description="Disordered" evidence="17">
    <location>
        <begin position="355"/>
        <end position="410"/>
    </location>
</feature>
<dbReference type="InterPro" id="IPR026591">
    <property type="entry name" value="Sirtuin_cat_small_dom_sf"/>
</dbReference>
<dbReference type="InterPro" id="IPR003000">
    <property type="entry name" value="Sirtuin"/>
</dbReference>
<proteinExistence type="inferred from homology"/>
<keyword evidence="5" id="KW-0808">Transferase</keyword>
<dbReference type="CTD" id="22933"/>
<evidence type="ECO:0000256" key="16">
    <source>
        <dbReference type="PROSITE-ProRule" id="PRU00236"/>
    </source>
</evidence>
<evidence type="ECO:0000256" key="1">
    <source>
        <dbReference type="ARBA" id="ARBA00001947"/>
    </source>
</evidence>
<dbReference type="Proteomes" id="UP001318040">
    <property type="component" value="Chromosome 31"/>
</dbReference>
<dbReference type="KEGG" id="pmrn:116947788"/>
<comment type="catalytic activity">
    <reaction evidence="15">
        <text>N(6)-tetradecanoyl-L-lysyl-[protein] + NAD(+) + H2O = 2''-O-tetradecanoyl-ADP-D-ribose + nicotinamide + L-lysyl-[protein]</text>
        <dbReference type="Rhea" id="RHEA:70567"/>
        <dbReference type="Rhea" id="RHEA-COMP:9752"/>
        <dbReference type="Rhea" id="RHEA-COMP:15437"/>
        <dbReference type="ChEBI" id="CHEBI:15377"/>
        <dbReference type="ChEBI" id="CHEBI:17154"/>
        <dbReference type="ChEBI" id="CHEBI:29969"/>
        <dbReference type="ChEBI" id="CHEBI:57540"/>
        <dbReference type="ChEBI" id="CHEBI:141129"/>
        <dbReference type="ChEBI" id="CHEBI:189674"/>
    </reaction>
    <physiologicalReaction direction="left-to-right" evidence="15">
        <dbReference type="Rhea" id="RHEA:70568"/>
    </physiologicalReaction>
</comment>
<dbReference type="RefSeq" id="XP_032819826.1">
    <property type="nucleotide sequence ID" value="XM_032963935.1"/>
</dbReference>
<feature type="binding site" evidence="16">
    <location>
        <position position="229"/>
    </location>
    <ligand>
        <name>Zn(2+)</name>
        <dbReference type="ChEBI" id="CHEBI:29105"/>
    </ligand>
</feature>
<dbReference type="EC" id="2.3.1.286" evidence="4"/>
<evidence type="ECO:0000259" key="18">
    <source>
        <dbReference type="PROSITE" id="PS50305"/>
    </source>
</evidence>
<evidence type="ECO:0000256" key="5">
    <source>
        <dbReference type="ARBA" id="ARBA00022679"/>
    </source>
</evidence>
<evidence type="ECO:0000256" key="17">
    <source>
        <dbReference type="SAM" id="MobiDB-lite"/>
    </source>
</evidence>
<dbReference type="GO" id="GO:0070403">
    <property type="term" value="F:NAD+ binding"/>
    <property type="evidence" value="ECO:0007669"/>
    <property type="project" value="InterPro"/>
</dbReference>
<dbReference type="CDD" id="cd01408">
    <property type="entry name" value="SIRT1"/>
    <property type="match status" value="1"/>
</dbReference>
<evidence type="ECO:0000256" key="4">
    <source>
        <dbReference type="ARBA" id="ARBA00012928"/>
    </source>
</evidence>
<feature type="compositionally biased region" description="Basic and acidic residues" evidence="17">
    <location>
        <begin position="16"/>
        <end position="26"/>
    </location>
</feature>
<evidence type="ECO:0000256" key="13">
    <source>
        <dbReference type="ARBA" id="ARBA00043039"/>
    </source>
</evidence>
<feature type="compositionally biased region" description="Low complexity" evidence="17">
    <location>
        <begin position="361"/>
        <end position="377"/>
    </location>
</feature>
<organism evidence="19 20">
    <name type="scientific">Petromyzon marinus</name>
    <name type="common">Sea lamprey</name>
    <dbReference type="NCBI Taxonomy" id="7757"/>
    <lineage>
        <taxon>Eukaryota</taxon>
        <taxon>Metazoa</taxon>
        <taxon>Chordata</taxon>
        <taxon>Craniata</taxon>
        <taxon>Vertebrata</taxon>
        <taxon>Cyclostomata</taxon>
        <taxon>Hyperoartia</taxon>
        <taxon>Petromyzontiformes</taxon>
        <taxon>Petromyzontidae</taxon>
        <taxon>Petromyzon</taxon>
    </lineage>
</organism>
<comment type="similarity">
    <text evidence="3">Belongs to the sirtuin family. Class I subfamily.</text>
</comment>
<comment type="catalytic activity">
    <reaction evidence="14">
        <text>N(6)-hexadecanoyl-L-lysyl-[protein] + NAD(+) + H2O = 2''-O-hexadecanoyl-ADP-D-ribose + nicotinamide + L-lysyl-[protein]</text>
        <dbReference type="Rhea" id="RHEA:70563"/>
        <dbReference type="Rhea" id="RHEA-COMP:9752"/>
        <dbReference type="Rhea" id="RHEA-COMP:14175"/>
        <dbReference type="ChEBI" id="CHEBI:15377"/>
        <dbReference type="ChEBI" id="CHEBI:17154"/>
        <dbReference type="ChEBI" id="CHEBI:29969"/>
        <dbReference type="ChEBI" id="CHEBI:57540"/>
        <dbReference type="ChEBI" id="CHEBI:138936"/>
        <dbReference type="ChEBI" id="CHEBI:189673"/>
    </reaction>
    <physiologicalReaction direction="left-to-right" evidence="14">
        <dbReference type="Rhea" id="RHEA:70564"/>
    </physiologicalReaction>
</comment>
<dbReference type="InterPro" id="IPR026590">
    <property type="entry name" value="Ssirtuin_cat_dom"/>
</dbReference>
<dbReference type="AlphaFoldDB" id="A0AAJ7TN00"/>
<dbReference type="InterPro" id="IPR029035">
    <property type="entry name" value="DHS-like_NAD/FAD-binding_dom"/>
</dbReference>
<dbReference type="InterPro" id="IPR050134">
    <property type="entry name" value="NAD-dep_sirtuin_deacylases"/>
</dbReference>
<dbReference type="SUPFAM" id="SSF52467">
    <property type="entry name" value="DHS-like NAD/FAD-binding domain"/>
    <property type="match status" value="1"/>
</dbReference>
<evidence type="ECO:0000256" key="11">
    <source>
        <dbReference type="ARBA" id="ARBA00041829"/>
    </source>
</evidence>
<evidence type="ECO:0000256" key="8">
    <source>
        <dbReference type="ARBA" id="ARBA00023027"/>
    </source>
</evidence>
<evidence type="ECO:0000256" key="7">
    <source>
        <dbReference type="ARBA" id="ARBA00022833"/>
    </source>
</evidence>
<evidence type="ECO:0000256" key="14">
    <source>
        <dbReference type="ARBA" id="ARBA00048378"/>
    </source>
</evidence>
<gene>
    <name evidence="20" type="primary">SIRT2</name>
</gene>
<dbReference type="PROSITE" id="PS50305">
    <property type="entry name" value="SIRTUIN"/>
    <property type="match status" value="1"/>
</dbReference>
<dbReference type="GO" id="GO:0017136">
    <property type="term" value="F:histone deacetylase activity, NAD-dependent"/>
    <property type="evidence" value="ECO:0007669"/>
    <property type="project" value="TreeGrafter"/>
</dbReference>
<dbReference type="Pfam" id="PF02146">
    <property type="entry name" value="SIR2"/>
    <property type="match status" value="1"/>
</dbReference>
<dbReference type="PANTHER" id="PTHR11085:SF6">
    <property type="entry name" value="NAD-DEPENDENT PROTEIN DEACETYLASE SIRTUIN-2"/>
    <property type="match status" value="1"/>
</dbReference>
<dbReference type="Gene3D" id="3.40.50.1220">
    <property type="entry name" value="TPP-binding domain"/>
    <property type="match status" value="1"/>
</dbReference>
<keyword evidence="6 16" id="KW-0479">Metal-binding</keyword>
<accession>A0AAJ7TN00</accession>
<dbReference type="GO" id="GO:0046872">
    <property type="term" value="F:metal ion binding"/>
    <property type="evidence" value="ECO:0007669"/>
    <property type="project" value="UniProtKB-KW"/>
</dbReference>
<comment type="subcellular location">
    <subcellularLocation>
        <location evidence="2">Nucleus</location>
    </subcellularLocation>
</comment>
<feature type="region of interest" description="Disordered" evidence="17">
    <location>
        <begin position="1"/>
        <end position="38"/>
    </location>
</feature>
<feature type="binding site" evidence="16">
    <location>
        <position position="205"/>
    </location>
    <ligand>
        <name>Zn(2+)</name>
        <dbReference type="ChEBI" id="CHEBI:29105"/>
    </ligand>
</feature>
<evidence type="ECO:0000256" key="6">
    <source>
        <dbReference type="ARBA" id="ARBA00022723"/>
    </source>
</evidence>
<dbReference type="FunFam" id="3.30.1600.10:FF:000013">
    <property type="entry name" value="NAD-dependent protein deacetylase sirtuin-1"/>
    <property type="match status" value="1"/>
</dbReference>
<evidence type="ECO:0000256" key="15">
    <source>
        <dbReference type="ARBA" id="ARBA00048905"/>
    </source>
</evidence>
<feature type="binding site" evidence="16">
    <location>
        <position position="226"/>
    </location>
    <ligand>
        <name>Zn(2+)</name>
        <dbReference type="ChEBI" id="CHEBI:29105"/>
    </ligand>
</feature>
<keyword evidence="8" id="KW-0520">NAD</keyword>
<evidence type="ECO:0000256" key="12">
    <source>
        <dbReference type="ARBA" id="ARBA00042077"/>
    </source>
</evidence>
<feature type="domain" description="Deacetylase sirtuin-type" evidence="18">
    <location>
        <begin position="64"/>
        <end position="342"/>
    </location>
</feature>
<evidence type="ECO:0000256" key="2">
    <source>
        <dbReference type="ARBA" id="ARBA00004123"/>
    </source>
</evidence>
<name>A0AAJ7TN00_PETMA</name>
<evidence type="ECO:0000313" key="19">
    <source>
        <dbReference type="Proteomes" id="UP001318040"/>
    </source>
</evidence>
<comment type="cofactor">
    <cofactor evidence="1">
        <name>Zn(2+)</name>
        <dbReference type="ChEBI" id="CHEBI:29105"/>
    </cofactor>
</comment>
<keyword evidence="9" id="KW-0539">Nucleus</keyword>
<evidence type="ECO:0000256" key="10">
    <source>
        <dbReference type="ARBA" id="ARBA00040697"/>
    </source>
</evidence>
<keyword evidence="19" id="KW-1185">Reference proteome</keyword>
<keyword evidence="7 16" id="KW-0862">Zinc</keyword>
<feature type="active site" description="Proton acceptor" evidence="16">
    <location>
        <position position="194"/>
    </location>
</feature>
<feature type="binding site" evidence="16">
    <location>
        <position position="202"/>
    </location>
    <ligand>
        <name>Zn(2+)</name>
        <dbReference type="ChEBI" id="CHEBI:29105"/>
    </ligand>
</feature>
<feature type="compositionally biased region" description="Low complexity" evidence="17">
    <location>
        <begin position="385"/>
        <end position="394"/>
    </location>
</feature>
<dbReference type="GO" id="GO:0050793">
    <property type="term" value="P:regulation of developmental process"/>
    <property type="evidence" value="ECO:0007669"/>
    <property type="project" value="UniProtKB-ARBA"/>
</dbReference>
<evidence type="ECO:0000256" key="3">
    <source>
        <dbReference type="ARBA" id="ARBA00006924"/>
    </source>
</evidence>
<evidence type="ECO:0000313" key="20">
    <source>
        <dbReference type="RefSeq" id="XP_032819826.1"/>
    </source>
</evidence>
<feature type="compositionally biased region" description="Acidic residues" evidence="17">
    <location>
        <begin position="27"/>
        <end position="36"/>
    </location>
</feature>
<dbReference type="Gene3D" id="3.30.1600.10">
    <property type="entry name" value="SIR2/SIRT2 'Small Domain"/>
    <property type="match status" value="1"/>
</dbReference>
<evidence type="ECO:0000256" key="9">
    <source>
        <dbReference type="ARBA" id="ARBA00023242"/>
    </source>
</evidence>